<keyword evidence="15" id="KW-0411">Iron-sulfur</keyword>
<dbReference type="GO" id="GO:0046872">
    <property type="term" value="F:metal ion binding"/>
    <property type="evidence" value="ECO:0007669"/>
    <property type="project" value="UniProtKB-KW"/>
</dbReference>
<evidence type="ECO:0000256" key="3">
    <source>
        <dbReference type="ARBA" id="ARBA00001974"/>
    </source>
</evidence>
<evidence type="ECO:0000256" key="6">
    <source>
        <dbReference type="ARBA" id="ARBA00022505"/>
    </source>
</evidence>
<dbReference type="Pfam" id="PF18267">
    <property type="entry name" value="Rubredoxin_C"/>
    <property type="match status" value="1"/>
</dbReference>
<dbReference type="GO" id="GO:0051539">
    <property type="term" value="F:4 iron, 4 sulfur cluster binding"/>
    <property type="evidence" value="ECO:0007669"/>
    <property type="project" value="UniProtKB-KW"/>
</dbReference>
<evidence type="ECO:0000256" key="15">
    <source>
        <dbReference type="ARBA" id="ARBA00023014"/>
    </source>
</evidence>
<dbReference type="InterPro" id="IPR006657">
    <property type="entry name" value="MoPterin_dinucl-bd_dom"/>
</dbReference>
<evidence type="ECO:0000256" key="2">
    <source>
        <dbReference type="ARBA" id="ARBA00001966"/>
    </source>
</evidence>
<dbReference type="FunFam" id="2.40.40.20:FF:000005">
    <property type="entry name" value="Periplasmic nitrate reductase"/>
    <property type="match status" value="1"/>
</dbReference>
<dbReference type="InterPro" id="IPR006656">
    <property type="entry name" value="Mopterin_OxRdtase"/>
</dbReference>
<dbReference type="GO" id="GO:0043546">
    <property type="term" value="F:molybdopterin cofactor binding"/>
    <property type="evidence" value="ECO:0007669"/>
    <property type="project" value="InterPro"/>
</dbReference>
<dbReference type="Gene3D" id="3.30.390.30">
    <property type="match status" value="1"/>
</dbReference>
<evidence type="ECO:0000256" key="19">
    <source>
        <dbReference type="ARBA" id="ARBA00067026"/>
    </source>
</evidence>
<evidence type="ECO:0000256" key="4">
    <source>
        <dbReference type="ARBA" id="ARBA00008747"/>
    </source>
</evidence>
<accession>A0A840TIB2</accession>
<evidence type="ECO:0000256" key="7">
    <source>
        <dbReference type="ARBA" id="ARBA00022630"/>
    </source>
</evidence>
<dbReference type="Gene3D" id="3.40.50.740">
    <property type="match status" value="1"/>
</dbReference>
<evidence type="ECO:0000259" key="20">
    <source>
        <dbReference type="PROSITE" id="PS51669"/>
    </source>
</evidence>
<dbReference type="Proteomes" id="UP000557307">
    <property type="component" value="Unassembled WGS sequence"/>
</dbReference>
<evidence type="ECO:0000256" key="9">
    <source>
        <dbReference type="ARBA" id="ARBA00022729"/>
    </source>
</evidence>
<comment type="function">
    <text evidence="18">Catalytic subunit of the periplasmic nitrate reductase complex NapAB. Receives electrons from NapB and catalyzes the reduction of nitrate to nitrite.</text>
</comment>
<dbReference type="SUPFAM" id="SSF51905">
    <property type="entry name" value="FAD/NAD(P)-binding domain"/>
    <property type="match status" value="1"/>
</dbReference>
<dbReference type="GO" id="GO:0050140">
    <property type="term" value="F:nitrate reductase (cytochrome) activity"/>
    <property type="evidence" value="ECO:0007669"/>
    <property type="project" value="UniProtKB-EC"/>
</dbReference>
<dbReference type="RefSeq" id="WP_184171245.1">
    <property type="nucleotide sequence ID" value="NZ_JACHGF010000001.1"/>
</dbReference>
<keyword evidence="12" id="KW-0813">Transport</keyword>
<organism evidence="21 22">
    <name type="scientific">Rhabdobacter roseus</name>
    <dbReference type="NCBI Taxonomy" id="1655419"/>
    <lineage>
        <taxon>Bacteria</taxon>
        <taxon>Pseudomonadati</taxon>
        <taxon>Bacteroidota</taxon>
        <taxon>Cytophagia</taxon>
        <taxon>Cytophagales</taxon>
        <taxon>Cytophagaceae</taxon>
        <taxon>Rhabdobacter</taxon>
    </lineage>
</organism>
<dbReference type="CDD" id="cd02791">
    <property type="entry name" value="MopB_CT_Nitrate-R-NapA-like"/>
    <property type="match status" value="1"/>
</dbReference>
<keyword evidence="11" id="KW-0274">FAD</keyword>
<dbReference type="EC" id="1.9.6.1" evidence="19"/>
<proteinExistence type="inferred from homology"/>
<dbReference type="PROSITE" id="PS00551">
    <property type="entry name" value="MOLYBDOPTERIN_PROK_1"/>
    <property type="match status" value="1"/>
</dbReference>
<keyword evidence="16" id="KW-0534">Nitrate assimilation</keyword>
<evidence type="ECO:0000256" key="14">
    <source>
        <dbReference type="ARBA" id="ARBA00023004"/>
    </source>
</evidence>
<evidence type="ECO:0000256" key="5">
    <source>
        <dbReference type="ARBA" id="ARBA00022485"/>
    </source>
</evidence>
<dbReference type="PANTHER" id="PTHR43105:SF9">
    <property type="entry name" value="NADPH-FE(3+) OXIDOREDUCTASE SUBUNIT ALPHA"/>
    <property type="match status" value="1"/>
</dbReference>
<keyword evidence="5" id="KW-0004">4Fe-4S</keyword>
<comment type="cofactor">
    <cofactor evidence="2">
        <name>[4Fe-4S] cluster</name>
        <dbReference type="ChEBI" id="CHEBI:49883"/>
    </cofactor>
</comment>
<dbReference type="EMBL" id="JACHGF010000001">
    <property type="protein sequence ID" value="MBB5282685.1"/>
    <property type="molecule type" value="Genomic_DNA"/>
</dbReference>
<dbReference type="InterPro" id="IPR050123">
    <property type="entry name" value="Prok_molybdopt-oxidoreductase"/>
</dbReference>
<dbReference type="CDD" id="cd02754">
    <property type="entry name" value="MopB_Nitrate-R-NapA-like"/>
    <property type="match status" value="1"/>
</dbReference>
<keyword evidence="10" id="KW-0574">Periplasm</keyword>
<dbReference type="Gene3D" id="3.50.50.60">
    <property type="entry name" value="FAD/NAD(P)-binding domain"/>
    <property type="match status" value="2"/>
</dbReference>
<dbReference type="Gene3D" id="2.40.40.20">
    <property type="match status" value="1"/>
</dbReference>
<evidence type="ECO:0000256" key="16">
    <source>
        <dbReference type="ARBA" id="ARBA00023063"/>
    </source>
</evidence>
<evidence type="ECO:0000256" key="11">
    <source>
        <dbReference type="ARBA" id="ARBA00022827"/>
    </source>
</evidence>
<dbReference type="Gene3D" id="3.40.228.10">
    <property type="entry name" value="Dimethylsulfoxide Reductase, domain 2"/>
    <property type="match status" value="1"/>
</dbReference>
<dbReference type="InterPro" id="IPR041957">
    <property type="entry name" value="CT_Nitrate-R-NapA-like"/>
</dbReference>
<dbReference type="PROSITE" id="PS51669">
    <property type="entry name" value="4FE4S_MOW_BIS_MGD"/>
    <property type="match status" value="1"/>
</dbReference>
<evidence type="ECO:0000313" key="21">
    <source>
        <dbReference type="EMBL" id="MBB5282685.1"/>
    </source>
</evidence>
<keyword evidence="13 21" id="KW-0560">Oxidoreductase</keyword>
<keyword evidence="7" id="KW-0285">Flavoprotein</keyword>
<dbReference type="SUPFAM" id="SSF50692">
    <property type="entry name" value="ADC-like"/>
    <property type="match status" value="1"/>
</dbReference>
<dbReference type="InterPro" id="IPR006963">
    <property type="entry name" value="Mopterin_OxRdtase_4Fe-4S_dom"/>
</dbReference>
<keyword evidence="6" id="KW-0500">Molybdenum</keyword>
<dbReference type="InterPro" id="IPR027467">
    <property type="entry name" value="MopterinOxRdtase_cofactor_BS"/>
</dbReference>
<evidence type="ECO:0000313" key="22">
    <source>
        <dbReference type="Proteomes" id="UP000557307"/>
    </source>
</evidence>
<dbReference type="InterPro" id="IPR009010">
    <property type="entry name" value="Asp_de-COase-like_dom_sf"/>
</dbReference>
<dbReference type="InterPro" id="IPR007419">
    <property type="entry name" value="BFD-like_2Fe2S-bd_dom"/>
</dbReference>
<evidence type="ECO:0000256" key="18">
    <source>
        <dbReference type="ARBA" id="ARBA00055000"/>
    </source>
</evidence>
<dbReference type="Pfam" id="PF00384">
    <property type="entry name" value="Molybdopterin"/>
    <property type="match status" value="1"/>
</dbReference>
<dbReference type="Pfam" id="PF07992">
    <property type="entry name" value="Pyr_redox_2"/>
    <property type="match status" value="1"/>
</dbReference>
<dbReference type="SUPFAM" id="SSF53706">
    <property type="entry name" value="Formate dehydrogenase/DMSO reductase, domains 1-3"/>
    <property type="match status" value="1"/>
</dbReference>
<protein>
    <recommendedName>
        <fullName evidence="19">nitrate reductase (cytochrome)</fullName>
        <ecNumber evidence="19">1.9.6.1</ecNumber>
    </recommendedName>
</protein>
<feature type="domain" description="4Fe-4S Mo/W bis-MGD-type" evidence="20">
    <location>
        <begin position="10"/>
        <end position="66"/>
    </location>
</feature>
<keyword evidence="12" id="KW-0249">Electron transport</keyword>
<dbReference type="GO" id="GO:0016020">
    <property type="term" value="C:membrane"/>
    <property type="evidence" value="ECO:0007669"/>
    <property type="project" value="TreeGrafter"/>
</dbReference>
<evidence type="ECO:0000256" key="13">
    <source>
        <dbReference type="ARBA" id="ARBA00023002"/>
    </source>
</evidence>
<dbReference type="PANTHER" id="PTHR43105">
    <property type="entry name" value="RESPIRATORY NITRATE REDUCTASE"/>
    <property type="match status" value="1"/>
</dbReference>
<keyword evidence="22" id="KW-1185">Reference proteome</keyword>
<reference evidence="21 22" key="1">
    <citation type="submission" date="2020-08" db="EMBL/GenBank/DDBJ databases">
        <title>Genomic Encyclopedia of Type Strains, Phase IV (KMG-IV): sequencing the most valuable type-strain genomes for metagenomic binning, comparative biology and taxonomic classification.</title>
        <authorList>
            <person name="Goeker M."/>
        </authorList>
    </citation>
    <scope>NUCLEOTIDE SEQUENCE [LARGE SCALE GENOMIC DNA]</scope>
    <source>
        <strain evidence="21 22">DSM 105074</strain>
    </source>
</reference>
<keyword evidence="9" id="KW-0732">Signal</keyword>
<dbReference type="Pfam" id="PF04879">
    <property type="entry name" value="Molybdop_Fe4S4"/>
    <property type="match status" value="1"/>
</dbReference>
<dbReference type="InterPro" id="IPR041854">
    <property type="entry name" value="BFD-like_2Fe2S-bd_dom_sf"/>
</dbReference>
<dbReference type="InterPro" id="IPR016156">
    <property type="entry name" value="FAD/NAD-linked_Rdtase_dimer_sf"/>
</dbReference>
<evidence type="ECO:0000256" key="17">
    <source>
        <dbReference type="ARBA" id="ARBA00052176"/>
    </source>
</evidence>
<comment type="cofactor">
    <cofactor evidence="1">
        <name>Mo-bis(molybdopterin guanine dinucleotide)</name>
        <dbReference type="ChEBI" id="CHEBI:60539"/>
    </cofactor>
</comment>
<comment type="caution">
    <text evidence="21">The sequence shown here is derived from an EMBL/GenBank/DDBJ whole genome shotgun (WGS) entry which is preliminary data.</text>
</comment>
<keyword evidence="8" id="KW-0479">Metal-binding</keyword>
<dbReference type="Pfam" id="PF04324">
    <property type="entry name" value="Fer2_BFD"/>
    <property type="match status" value="1"/>
</dbReference>
<dbReference type="PRINTS" id="PR00368">
    <property type="entry name" value="FADPNR"/>
</dbReference>
<keyword evidence="14" id="KW-0408">Iron</keyword>
<evidence type="ECO:0000256" key="1">
    <source>
        <dbReference type="ARBA" id="ARBA00001942"/>
    </source>
</evidence>
<name>A0A840TIB2_9BACT</name>
<evidence type="ECO:0000256" key="12">
    <source>
        <dbReference type="ARBA" id="ARBA00022982"/>
    </source>
</evidence>
<dbReference type="Gene3D" id="1.10.10.1100">
    <property type="entry name" value="BFD-like [2Fe-2S]-binding domain"/>
    <property type="match status" value="1"/>
</dbReference>
<comment type="similarity">
    <text evidence="4">Belongs to the prokaryotic molybdopterin-containing oxidoreductase family. NasA/NapA/NarB subfamily.</text>
</comment>
<sequence length="1182" mass="130510">MSTGARPNGPTTHPTTCCYCGVGCGVVVKQELDGRLTVAGDPQHPSNRGQLCSKGMNLHYTVMDQSDRLLYPQMRASRSMPRQHVSWDEALDRTAAVFRTLIQKYGPDAVAFYVSGQCLTEEYYLVNKLIKGFIGSNNIDTNSRLCMSSAVVGYKLTLGEDSVPVCYDDLEAADVFYVQGANPAWCHPIIWRRIEAHKAANPAVKIICVDPRRTDTALSSDLHLPLRPGTDIVLNNALGRILIEEGYLDADFIARRTDGFEAYRAQVMQRTVEEAADLCGLDPEAIRQAATWIGRSKGFLSLWTMGMNQSVVGVNKNLSLIDLHLITGRIGKPGNGPFSLTGQPNAMGGREVGGLANGLPAHRDVTNPTHRAEMEAFWNSPVHIADKPGLTATELFEALADDAQPLKAIWIINTNPLVSLPNTPAVEEALKKARFVVVQDISSRADTVAYADVVLPAAGWLEKEGTMTNAERRITYLPQVLAAPGEALPDAEIIWRFAQKMGFEKAFNYQSTSEVYQEYAQSTLGTNVDVTGVSYALLREKRSVQWPYPAGSHGQGTPRLFTDHRFYTPNGRAQLHAVPDGNASEPTDEDFPLILTTGRLRDQWHTMTKTGRVAKLNQHTPEPFLQLHPQDAAARGIRDGQLVQVTGRRGEVRVKAQLSEDVRPGLCFLPMHWGKLLESTLGRANNLTHSLLDPRSKEPDYKYSAVQVLPYRKVREKIIVVGAGSAGLGFIQAHRALNQDDEIHVFSQEIYPFYNRVLLPDYISGAQSWEQLVKLREEQFAEINIFVHKGVGIDHIDRKNKVVTDSHGQEHSYDKLLLGTGSRAFVPPGVPRLPGIFNLRSRLDADSLLPFLQQPQPHAVIVGGGLLGLELAASLRQINVRVTVVQRISRFMERQLDPLAGELLYQELLDRGIEVYFNDEVQLFTGTERVEGVRLKSGTWIACQVVVMAIGTVPNTELARAAGLECHRGVVVNDYLQTSDPSIFAAGEIAQWRGQMWGITLAAEQQAEVIARYLGGDELAPYRGSVSVSILKMEGLHLCSIGLPEAPPDDPTYEEIVFIDKARRYYKKCIVHRDKLVGAILVGDKNEFQEFRDLIAHGTELSDKRLQLLRSGQKADPVAGKLVCSCNNVGQGNLEKAIRGGCRDFQKLSQLTGAGTGCGSCRPEVRSILEKLNENHLVTHES</sequence>
<comment type="catalytic activity">
    <reaction evidence="17">
        <text>2 Fe(II)-[cytochrome] + nitrate + 2 H(+) = 2 Fe(III)-[cytochrome] + nitrite + H2O</text>
        <dbReference type="Rhea" id="RHEA:12909"/>
        <dbReference type="Rhea" id="RHEA-COMP:11777"/>
        <dbReference type="Rhea" id="RHEA-COMP:11778"/>
        <dbReference type="ChEBI" id="CHEBI:15377"/>
        <dbReference type="ChEBI" id="CHEBI:15378"/>
        <dbReference type="ChEBI" id="CHEBI:16301"/>
        <dbReference type="ChEBI" id="CHEBI:17632"/>
        <dbReference type="ChEBI" id="CHEBI:29033"/>
        <dbReference type="ChEBI" id="CHEBI:29034"/>
        <dbReference type="EC" id="1.9.6.1"/>
    </reaction>
</comment>
<gene>
    <name evidence="21" type="ORF">HNQ92_000806</name>
</gene>
<dbReference type="PRINTS" id="PR00411">
    <property type="entry name" value="PNDRDTASEI"/>
</dbReference>
<dbReference type="InterPro" id="IPR036188">
    <property type="entry name" value="FAD/NAD-bd_sf"/>
</dbReference>
<dbReference type="InterPro" id="IPR023753">
    <property type="entry name" value="FAD/NAD-binding_dom"/>
</dbReference>
<dbReference type="Pfam" id="PF01568">
    <property type="entry name" value="Molydop_binding"/>
    <property type="match status" value="1"/>
</dbReference>
<dbReference type="AlphaFoldDB" id="A0A840TIB2"/>
<evidence type="ECO:0000256" key="8">
    <source>
        <dbReference type="ARBA" id="ARBA00022723"/>
    </source>
</evidence>
<evidence type="ECO:0000256" key="10">
    <source>
        <dbReference type="ARBA" id="ARBA00022764"/>
    </source>
</evidence>
<dbReference type="Gene3D" id="2.20.25.90">
    <property type="entry name" value="ADC-like domains"/>
    <property type="match status" value="1"/>
</dbReference>
<dbReference type="GO" id="GO:0045333">
    <property type="term" value="P:cellular respiration"/>
    <property type="evidence" value="ECO:0007669"/>
    <property type="project" value="UniProtKB-ARBA"/>
</dbReference>
<comment type="cofactor">
    <cofactor evidence="3">
        <name>FAD</name>
        <dbReference type="ChEBI" id="CHEBI:57692"/>
    </cofactor>
</comment>
<dbReference type="InterPro" id="IPR041575">
    <property type="entry name" value="Rubredoxin_C"/>
</dbReference>
<dbReference type="GO" id="GO:0042128">
    <property type="term" value="P:nitrate assimilation"/>
    <property type="evidence" value="ECO:0007669"/>
    <property type="project" value="UniProtKB-KW"/>
</dbReference>
<dbReference type="SMART" id="SM00926">
    <property type="entry name" value="Molybdop_Fe4S4"/>
    <property type="match status" value="1"/>
</dbReference>